<comment type="caution">
    <text evidence="8">The sequence shown here is derived from an EMBL/GenBank/DDBJ whole genome shotgun (WGS) entry which is preliminary data.</text>
</comment>
<feature type="transmembrane region" description="Helical" evidence="6">
    <location>
        <begin position="98"/>
        <end position="122"/>
    </location>
</feature>
<keyword evidence="5 6" id="KW-0472">Membrane</keyword>
<dbReference type="InterPro" id="IPR026022">
    <property type="entry name" value="PhoU_dom"/>
</dbReference>
<comment type="subcellular location">
    <subcellularLocation>
        <location evidence="1">Cell membrane</location>
        <topology evidence="1">Multi-pass membrane protein</topology>
    </subcellularLocation>
</comment>
<dbReference type="OrthoDB" id="5778511at2"/>
<evidence type="ECO:0000256" key="2">
    <source>
        <dbReference type="ARBA" id="ARBA00022475"/>
    </source>
</evidence>
<dbReference type="Gene3D" id="1.20.58.220">
    <property type="entry name" value="Phosphate transport system protein phou homolog 2, domain 2"/>
    <property type="match status" value="1"/>
</dbReference>
<dbReference type="InterPro" id="IPR004633">
    <property type="entry name" value="NaPi_cotrn-rel/YqeW-like"/>
</dbReference>
<dbReference type="InterPro" id="IPR038078">
    <property type="entry name" value="PhoU-like_sf"/>
</dbReference>
<keyword evidence="4 6" id="KW-1133">Transmembrane helix</keyword>
<feature type="transmembrane region" description="Helical" evidence="6">
    <location>
        <begin position="49"/>
        <end position="78"/>
    </location>
</feature>
<feature type="domain" description="PhoU" evidence="7">
    <location>
        <begin position="343"/>
        <end position="422"/>
    </location>
</feature>
<evidence type="ECO:0000256" key="1">
    <source>
        <dbReference type="ARBA" id="ARBA00004651"/>
    </source>
</evidence>
<evidence type="ECO:0000256" key="3">
    <source>
        <dbReference type="ARBA" id="ARBA00022692"/>
    </source>
</evidence>
<feature type="transmembrane region" description="Helical" evidence="6">
    <location>
        <begin position="6"/>
        <end position="28"/>
    </location>
</feature>
<dbReference type="SUPFAM" id="SSF109755">
    <property type="entry name" value="PhoU-like"/>
    <property type="match status" value="1"/>
</dbReference>
<dbReference type="PANTHER" id="PTHR10010:SF46">
    <property type="entry name" value="SODIUM-DEPENDENT PHOSPHATE TRANSPORT PROTEIN 2B"/>
    <property type="match status" value="1"/>
</dbReference>
<feature type="transmembrane region" description="Helical" evidence="6">
    <location>
        <begin position="277"/>
        <end position="297"/>
    </location>
</feature>
<gene>
    <name evidence="8" type="ORF">GGR05_004351</name>
</gene>
<organism evidence="8 9">
    <name type="scientific">Aureimonas phyllosphaerae</name>
    <dbReference type="NCBI Taxonomy" id="1166078"/>
    <lineage>
        <taxon>Bacteria</taxon>
        <taxon>Pseudomonadati</taxon>
        <taxon>Pseudomonadota</taxon>
        <taxon>Alphaproteobacteria</taxon>
        <taxon>Hyphomicrobiales</taxon>
        <taxon>Aurantimonadaceae</taxon>
        <taxon>Aureimonas</taxon>
    </lineage>
</organism>
<evidence type="ECO:0000256" key="5">
    <source>
        <dbReference type="ARBA" id="ARBA00023136"/>
    </source>
</evidence>
<evidence type="ECO:0000256" key="6">
    <source>
        <dbReference type="SAM" id="Phobius"/>
    </source>
</evidence>
<dbReference type="GO" id="GO:0044341">
    <property type="term" value="P:sodium-dependent phosphate transport"/>
    <property type="evidence" value="ECO:0007669"/>
    <property type="project" value="InterPro"/>
</dbReference>
<feature type="transmembrane region" description="Helical" evidence="6">
    <location>
        <begin position="134"/>
        <end position="154"/>
    </location>
</feature>
<dbReference type="Pfam" id="PF01895">
    <property type="entry name" value="PhoU"/>
    <property type="match status" value="1"/>
</dbReference>
<dbReference type="EMBL" id="JACIDO010000020">
    <property type="protein sequence ID" value="MBB3938180.1"/>
    <property type="molecule type" value="Genomic_DNA"/>
</dbReference>
<evidence type="ECO:0000259" key="7">
    <source>
        <dbReference type="Pfam" id="PF01895"/>
    </source>
</evidence>
<dbReference type="AlphaFoldDB" id="A0A7W6BXE9"/>
<evidence type="ECO:0000313" key="8">
    <source>
        <dbReference type="EMBL" id="MBB3938180.1"/>
    </source>
</evidence>
<dbReference type="NCBIfam" id="NF037997">
    <property type="entry name" value="Na_Pi_symport"/>
    <property type="match status" value="1"/>
</dbReference>
<dbReference type="NCBIfam" id="TIGR00704">
    <property type="entry name" value="NaPi_cotrn_rel"/>
    <property type="match status" value="1"/>
</dbReference>
<keyword evidence="2" id="KW-1003">Cell membrane</keyword>
<dbReference type="InterPro" id="IPR003841">
    <property type="entry name" value="Na/Pi_transpt"/>
</dbReference>
<feature type="transmembrane region" description="Helical" evidence="6">
    <location>
        <begin position="249"/>
        <end position="270"/>
    </location>
</feature>
<reference evidence="8 9" key="1">
    <citation type="submission" date="2020-08" db="EMBL/GenBank/DDBJ databases">
        <title>Genomic Encyclopedia of Type Strains, Phase IV (KMG-IV): sequencing the most valuable type-strain genomes for metagenomic binning, comparative biology and taxonomic classification.</title>
        <authorList>
            <person name="Goeker M."/>
        </authorList>
    </citation>
    <scope>NUCLEOTIDE SEQUENCE [LARGE SCALE GENOMIC DNA]</scope>
    <source>
        <strain evidence="8 9">DSM 25024</strain>
    </source>
</reference>
<dbReference type="PANTHER" id="PTHR10010">
    <property type="entry name" value="SOLUTE CARRIER FAMILY 34 SODIUM PHOSPHATE , MEMBER 2-RELATED"/>
    <property type="match status" value="1"/>
</dbReference>
<name>A0A7W6BXE9_9HYPH</name>
<dbReference type="GO" id="GO:0005886">
    <property type="term" value="C:plasma membrane"/>
    <property type="evidence" value="ECO:0007669"/>
    <property type="project" value="UniProtKB-SubCell"/>
</dbReference>
<protein>
    <submittedName>
        <fullName evidence="8">Phosphate:Na+ symporter</fullName>
    </submittedName>
</protein>
<keyword evidence="9" id="KW-1185">Reference proteome</keyword>
<dbReference type="RefSeq" id="WP_090966635.1">
    <property type="nucleotide sequence ID" value="NZ_FOOA01000033.1"/>
</dbReference>
<dbReference type="Proteomes" id="UP000531216">
    <property type="component" value="Unassembled WGS sequence"/>
</dbReference>
<accession>A0A7W6BXE9</accession>
<evidence type="ECO:0000256" key="4">
    <source>
        <dbReference type="ARBA" id="ARBA00022989"/>
    </source>
</evidence>
<feature type="transmembrane region" description="Helical" evidence="6">
    <location>
        <begin position="174"/>
        <end position="199"/>
    </location>
</feature>
<dbReference type="Pfam" id="PF02690">
    <property type="entry name" value="Na_Pi_cotrans"/>
    <property type="match status" value="2"/>
</dbReference>
<sequence>MSATQILISLSGQIGLLLYGIHMVTTGVRRALGSRLTRVLHIGLQNRGCALLTGIGVTALLQSSTATAMMVTAFTAGGVVDLMPGLAVMLGANIGTTLIVQLVSFDITGIFPALFLAGCLAYRSGRTSAVRDAGSALIGLGLILLALHLLIATMEPLEQSQALSDLLRSVTADPLLTMLLAAGLAWAAHSSVAAMLFIMSLAGTGVIAPEAALTMVLGANLGSAFNPLISSLGDDPVRMQLPLGNLINRLVGCALALPFLGPLSEAMLSLDASPAHAAANFHVAFNVGMGLIFIALLPQMAHWLENLFPARAAARDPGAPRYLDEAAVSIPSVALANAGRETLRMADVIDQMLRASQQAFHEDDHEKIAATRKMDDILDRLFAAIQNYLGLIGREPLGDADARRLSDTLALAINLEHIGDIIDRSLMDNAAKRIRSGIELPEDARRQIDDMHTRLLDHLQLAVAVFMSGDVEAAHRLVVEKEGFRELERATTQRHVIHMRGGRRERIDASSMQLDIMRDLKRIESHIAATAYGLLELSGDLRSSRLQPRA</sequence>
<dbReference type="GO" id="GO:0005436">
    <property type="term" value="F:sodium:phosphate symporter activity"/>
    <property type="evidence" value="ECO:0007669"/>
    <property type="project" value="InterPro"/>
</dbReference>
<keyword evidence="3 6" id="KW-0812">Transmembrane</keyword>
<evidence type="ECO:0000313" key="9">
    <source>
        <dbReference type="Proteomes" id="UP000531216"/>
    </source>
</evidence>
<proteinExistence type="predicted"/>